<keyword evidence="1" id="KW-0812">Transmembrane</keyword>
<dbReference type="EMBL" id="CAXIEN010000320">
    <property type="protein sequence ID" value="CAL1293104.1"/>
    <property type="molecule type" value="Genomic_DNA"/>
</dbReference>
<dbReference type="AlphaFoldDB" id="A0AAV2BCD4"/>
<feature type="transmembrane region" description="Helical" evidence="1">
    <location>
        <begin position="33"/>
        <end position="55"/>
    </location>
</feature>
<accession>A0AAV2BCD4</accession>
<dbReference type="Proteomes" id="UP001497382">
    <property type="component" value="Unassembled WGS sequence"/>
</dbReference>
<name>A0AAV2BCD4_9ARAC</name>
<organism evidence="2 3">
    <name type="scientific">Larinioides sclopetarius</name>
    <dbReference type="NCBI Taxonomy" id="280406"/>
    <lineage>
        <taxon>Eukaryota</taxon>
        <taxon>Metazoa</taxon>
        <taxon>Ecdysozoa</taxon>
        <taxon>Arthropoda</taxon>
        <taxon>Chelicerata</taxon>
        <taxon>Arachnida</taxon>
        <taxon>Araneae</taxon>
        <taxon>Araneomorphae</taxon>
        <taxon>Entelegynae</taxon>
        <taxon>Araneoidea</taxon>
        <taxon>Araneidae</taxon>
        <taxon>Larinioides</taxon>
    </lineage>
</organism>
<sequence length="85" mass="9128">VDIDVLRRTCNSVGCIGFSSAVLGTYFSGCNGYMSAMTAAVSMLFTAVGTAGSMITSLDMAPRFASPCLHNVNLHFVRIQHLFFQ</sequence>
<feature type="non-terminal residue" evidence="2">
    <location>
        <position position="1"/>
    </location>
</feature>
<proteinExistence type="predicted"/>
<evidence type="ECO:0000256" key="1">
    <source>
        <dbReference type="SAM" id="Phobius"/>
    </source>
</evidence>
<keyword evidence="3" id="KW-1185">Reference proteome</keyword>
<keyword evidence="1" id="KW-0472">Membrane</keyword>
<keyword evidence="1" id="KW-1133">Transmembrane helix</keyword>
<evidence type="ECO:0000313" key="3">
    <source>
        <dbReference type="Proteomes" id="UP001497382"/>
    </source>
</evidence>
<evidence type="ECO:0000313" key="2">
    <source>
        <dbReference type="EMBL" id="CAL1293104.1"/>
    </source>
</evidence>
<gene>
    <name evidence="2" type="ORF">LARSCL_LOCUS18014</name>
</gene>
<comment type="caution">
    <text evidence="2">The sequence shown here is derived from an EMBL/GenBank/DDBJ whole genome shotgun (WGS) entry which is preliminary data.</text>
</comment>
<protein>
    <submittedName>
        <fullName evidence="2">Uncharacterized protein</fullName>
    </submittedName>
</protein>
<reference evidence="2 3" key="1">
    <citation type="submission" date="2024-04" db="EMBL/GenBank/DDBJ databases">
        <authorList>
            <person name="Rising A."/>
            <person name="Reimegard J."/>
            <person name="Sonavane S."/>
            <person name="Akerstrom W."/>
            <person name="Nylinder S."/>
            <person name="Hedman E."/>
            <person name="Kallberg Y."/>
        </authorList>
    </citation>
    <scope>NUCLEOTIDE SEQUENCE [LARGE SCALE GENOMIC DNA]</scope>
</reference>